<organism evidence="4 5">
    <name type="scientific">Kockovaella imperatae</name>
    <dbReference type="NCBI Taxonomy" id="4999"/>
    <lineage>
        <taxon>Eukaryota</taxon>
        <taxon>Fungi</taxon>
        <taxon>Dikarya</taxon>
        <taxon>Basidiomycota</taxon>
        <taxon>Agaricomycotina</taxon>
        <taxon>Tremellomycetes</taxon>
        <taxon>Tremellales</taxon>
        <taxon>Cuniculitremaceae</taxon>
        <taxon>Kockovaella</taxon>
    </lineage>
</organism>
<gene>
    <name evidence="4" type="ORF">BD324DRAFT_650885</name>
</gene>
<comment type="caution">
    <text evidence="4">The sequence shown here is derived from an EMBL/GenBank/DDBJ whole genome shotgun (WGS) entry which is preliminary data.</text>
</comment>
<dbReference type="PANTHER" id="PTHR48081:SF3">
    <property type="entry name" value="ALPHA_BETA HYDROLASE FOLD-3 DOMAIN-CONTAINING PROTEIN"/>
    <property type="match status" value="1"/>
</dbReference>
<dbReference type="InterPro" id="IPR013094">
    <property type="entry name" value="AB_hydrolase_3"/>
</dbReference>
<keyword evidence="1 4" id="KW-0378">Hydrolase</keyword>
<dbReference type="OrthoDB" id="19653at2759"/>
<evidence type="ECO:0000259" key="3">
    <source>
        <dbReference type="Pfam" id="PF20434"/>
    </source>
</evidence>
<dbReference type="EMBL" id="NBSH01000006">
    <property type="protein sequence ID" value="ORX37281.1"/>
    <property type="molecule type" value="Genomic_DNA"/>
</dbReference>
<feature type="domain" description="BD-FAE-like" evidence="3">
    <location>
        <begin position="262"/>
        <end position="307"/>
    </location>
</feature>
<dbReference type="RefSeq" id="XP_021871319.1">
    <property type="nucleotide sequence ID" value="XM_022018226.1"/>
</dbReference>
<dbReference type="InterPro" id="IPR029058">
    <property type="entry name" value="AB_hydrolase_fold"/>
</dbReference>
<dbReference type="Proteomes" id="UP000193218">
    <property type="component" value="Unassembled WGS sequence"/>
</dbReference>
<evidence type="ECO:0000256" key="1">
    <source>
        <dbReference type="ARBA" id="ARBA00022801"/>
    </source>
</evidence>
<dbReference type="Pfam" id="PF07859">
    <property type="entry name" value="Abhydrolase_3"/>
    <property type="match status" value="1"/>
</dbReference>
<dbReference type="Pfam" id="PF20434">
    <property type="entry name" value="BD-FAE"/>
    <property type="match status" value="1"/>
</dbReference>
<evidence type="ECO:0000313" key="4">
    <source>
        <dbReference type="EMBL" id="ORX37281.1"/>
    </source>
</evidence>
<dbReference type="GeneID" id="33560035"/>
<dbReference type="STRING" id="4999.A0A1Y1UGT9"/>
<dbReference type="InterPro" id="IPR050300">
    <property type="entry name" value="GDXG_lipolytic_enzyme"/>
</dbReference>
<feature type="domain" description="Alpha/beta hydrolase fold-3" evidence="2">
    <location>
        <begin position="48"/>
        <end position="194"/>
    </location>
</feature>
<dbReference type="GO" id="GO:0016787">
    <property type="term" value="F:hydrolase activity"/>
    <property type="evidence" value="ECO:0007669"/>
    <property type="project" value="UniProtKB-KW"/>
</dbReference>
<protein>
    <submittedName>
        <fullName evidence="4">Alpha/Beta hydrolase protein</fullName>
    </submittedName>
</protein>
<dbReference type="InterPro" id="IPR049492">
    <property type="entry name" value="BD-FAE-like_dom"/>
</dbReference>
<reference evidence="4 5" key="1">
    <citation type="submission" date="2017-03" db="EMBL/GenBank/DDBJ databases">
        <title>Widespread Adenine N6-methylation of Active Genes in Fungi.</title>
        <authorList>
            <consortium name="DOE Joint Genome Institute"/>
            <person name="Mondo S.J."/>
            <person name="Dannebaum R.O."/>
            <person name="Kuo R.C."/>
            <person name="Louie K.B."/>
            <person name="Bewick A.J."/>
            <person name="Labutti K."/>
            <person name="Haridas S."/>
            <person name="Kuo A."/>
            <person name="Salamov A."/>
            <person name="Ahrendt S.R."/>
            <person name="Lau R."/>
            <person name="Bowen B.P."/>
            <person name="Lipzen A."/>
            <person name="Sullivan W."/>
            <person name="Andreopoulos W.B."/>
            <person name="Clum A."/>
            <person name="Lindquist E."/>
            <person name="Daum C."/>
            <person name="Northen T.R."/>
            <person name="Ramamoorthy G."/>
            <person name="Schmitz R.J."/>
            <person name="Gryganskyi A."/>
            <person name="Culley D."/>
            <person name="Magnuson J."/>
            <person name="James T.Y."/>
            <person name="O'Malley M.A."/>
            <person name="Stajich J.E."/>
            <person name="Spatafora J.W."/>
            <person name="Visel A."/>
            <person name="Grigoriev I.V."/>
        </authorList>
    </citation>
    <scope>NUCLEOTIDE SEQUENCE [LARGE SCALE GENOMIC DNA]</scope>
    <source>
        <strain evidence="4 5">NRRL Y-17943</strain>
    </source>
</reference>
<dbReference type="AlphaFoldDB" id="A0A1Y1UGT9"/>
<evidence type="ECO:0000313" key="5">
    <source>
        <dbReference type="Proteomes" id="UP000193218"/>
    </source>
</evidence>
<dbReference type="PANTHER" id="PTHR48081">
    <property type="entry name" value="AB HYDROLASE SUPERFAMILY PROTEIN C4A8.06C"/>
    <property type="match status" value="1"/>
</dbReference>
<dbReference type="SUPFAM" id="SSF53474">
    <property type="entry name" value="alpha/beta-Hydrolases"/>
    <property type="match status" value="1"/>
</dbReference>
<name>A0A1Y1UGT9_9TREE</name>
<proteinExistence type="predicted"/>
<accession>A0A1Y1UGT9</accession>
<keyword evidence="5" id="KW-1185">Reference proteome</keyword>
<dbReference type="InParanoid" id="A0A1Y1UGT9"/>
<sequence>MPPPSGAKWCTPCPKPFSDHVYKTVQGVDVPLRIWPAENPSDEPLPWLLWIHGGGWAGGYHTRMVGWVHPAFHGRQYHIVSVGYRLIPHVGFNEQVEDLVDSFKWCREHLPTMISVDLERYAVAGDSAGGYFSSLSPHIFSPAPKAIINIYGPTNFTGPWANPTPLSPEELDAAFSKIEFLDSDRKREQLDAYWAERDPSKAMTVAPWWWEFDIPQGEHEAYHGVTSVNRGDEERLVMDVYRWVAATRTRITNWFRKEDFNSQEEYDKFVRKASPLFGITKDHPPTFILHGTADTAVPIEQNYVYEKTLKEAGVPVNSRYDEGGEHSFDARILDEKSEDWQMYIVPAMDFIDQHVKRSR</sequence>
<dbReference type="Gene3D" id="3.40.50.1820">
    <property type="entry name" value="alpha/beta hydrolase"/>
    <property type="match status" value="1"/>
</dbReference>
<evidence type="ECO:0000259" key="2">
    <source>
        <dbReference type="Pfam" id="PF07859"/>
    </source>
</evidence>